<evidence type="ECO:0000313" key="2">
    <source>
        <dbReference type="EMBL" id="APX21276.1"/>
    </source>
</evidence>
<gene>
    <name evidence="2" type="ORF">Ga0080559_TMP480</name>
</gene>
<protein>
    <submittedName>
        <fullName evidence="2">Uncharacterized protein</fullName>
    </submittedName>
</protein>
<feature type="compositionally biased region" description="Low complexity" evidence="1">
    <location>
        <begin position="29"/>
        <end position="43"/>
    </location>
</feature>
<evidence type="ECO:0000313" key="3">
    <source>
        <dbReference type="Proteomes" id="UP000186559"/>
    </source>
</evidence>
<accession>A0A1U7CZM9</accession>
<dbReference type="KEGG" id="tpro:Ga0080559_TMP480"/>
<dbReference type="AlphaFoldDB" id="A0A1U7CZM9"/>
<proteinExistence type="predicted"/>
<sequence>MTRRPLPAGGGSYARDDKGKLKLTAQTTPASAARAPQKPAAKTAKADQKEVSE</sequence>
<keyword evidence="3" id="KW-1185">Reference proteome</keyword>
<dbReference type="Proteomes" id="UP000186559">
    <property type="component" value="Chromosome"/>
</dbReference>
<reference evidence="2 3" key="1">
    <citation type="submission" date="2016-03" db="EMBL/GenBank/DDBJ databases">
        <title>Deep-sea bacteria in the southern Pacific.</title>
        <authorList>
            <person name="Tang K."/>
        </authorList>
    </citation>
    <scope>NUCLEOTIDE SEQUENCE [LARGE SCALE GENOMIC DNA]</scope>
    <source>
        <strain evidence="2 3">JLT2016</strain>
    </source>
</reference>
<evidence type="ECO:0000256" key="1">
    <source>
        <dbReference type="SAM" id="MobiDB-lite"/>
    </source>
</evidence>
<dbReference type="STRING" id="1229727.Ga0080559_TMP480"/>
<organism evidence="2 3">
    <name type="scientific">Salipiger profundus</name>
    <dbReference type="NCBI Taxonomy" id="1229727"/>
    <lineage>
        <taxon>Bacteria</taxon>
        <taxon>Pseudomonadati</taxon>
        <taxon>Pseudomonadota</taxon>
        <taxon>Alphaproteobacteria</taxon>
        <taxon>Rhodobacterales</taxon>
        <taxon>Roseobacteraceae</taxon>
        <taxon>Salipiger</taxon>
    </lineage>
</organism>
<dbReference type="RefSeq" id="WP_157895857.1">
    <property type="nucleotide sequence ID" value="NZ_BMEW01000002.1"/>
</dbReference>
<dbReference type="EMBL" id="CP014796">
    <property type="protein sequence ID" value="APX21276.1"/>
    <property type="molecule type" value="Genomic_DNA"/>
</dbReference>
<feature type="compositionally biased region" description="Basic and acidic residues" evidence="1">
    <location>
        <begin position="44"/>
        <end position="53"/>
    </location>
</feature>
<feature type="region of interest" description="Disordered" evidence="1">
    <location>
        <begin position="1"/>
        <end position="53"/>
    </location>
</feature>
<name>A0A1U7CZM9_9RHOB</name>